<keyword evidence="3" id="KW-1185">Reference proteome</keyword>
<feature type="chain" id="PRO_5025507428" description="Secreted protein" evidence="1">
    <location>
        <begin position="28"/>
        <end position="90"/>
    </location>
</feature>
<organism evidence="2 3">
    <name type="scientific">Melanomma pulvis-pyrius CBS 109.77</name>
    <dbReference type="NCBI Taxonomy" id="1314802"/>
    <lineage>
        <taxon>Eukaryota</taxon>
        <taxon>Fungi</taxon>
        <taxon>Dikarya</taxon>
        <taxon>Ascomycota</taxon>
        <taxon>Pezizomycotina</taxon>
        <taxon>Dothideomycetes</taxon>
        <taxon>Pleosporomycetidae</taxon>
        <taxon>Pleosporales</taxon>
        <taxon>Melanommataceae</taxon>
        <taxon>Melanomma</taxon>
    </lineage>
</organism>
<sequence>MRPNLTCRIVQCTSILTLPCCMLVCERWSCAPRCLTAWDVSCMLLAAKHEDRSEKGGNDQTVWMGAGYWMSCSLSEEPWRLLVLGPHRES</sequence>
<evidence type="ECO:0000256" key="1">
    <source>
        <dbReference type="SAM" id="SignalP"/>
    </source>
</evidence>
<dbReference type="Proteomes" id="UP000799757">
    <property type="component" value="Unassembled WGS sequence"/>
</dbReference>
<name>A0A6A6XMD2_9PLEO</name>
<proteinExistence type="predicted"/>
<dbReference type="AlphaFoldDB" id="A0A6A6XMD2"/>
<reference evidence="2" key="1">
    <citation type="journal article" date="2020" name="Stud. Mycol.">
        <title>101 Dothideomycetes genomes: a test case for predicting lifestyles and emergence of pathogens.</title>
        <authorList>
            <person name="Haridas S."/>
            <person name="Albert R."/>
            <person name="Binder M."/>
            <person name="Bloem J."/>
            <person name="Labutti K."/>
            <person name="Salamov A."/>
            <person name="Andreopoulos B."/>
            <person name="Baker S."/>
            <person name="Barry K."/>
            <person name="Bills G."/>
            <person name="Bluhm B."/>
            <person name="Cannon C."/>
            <person name="Castanera R."/>
            <person name="Culley D."/>
            <person name="Daum C."/>
            <person name="Ezra D."/>
            <person name="Gonzalez J."/>
            <person name="Henrissat B."/>
            <person name="Kuo A."/>
            <person name="Liang C."/>
            <person name="Lipzen A."/>
            <person name="Lutzoni F."/>
            <person name="Magnuson J."/>
            <person name="Mondo S."/>
            <person name="Nolan M."/>
            <person name="Ohm R."/>
            <person name="Pangilinan J."/>
            <person name="Park H.-J."/>
            <person name="Ramirez L."/>
            <person name="Alfaro M."/>
            <person name="Sun H."/>
            <person name="Tritt A."/>
            <person name="Yoshinaga Y."/>
            <person name="Zwiers L.-H."/>
            <person name="Turgeon B."/>
            <person name="Goodwin S."/>
            <person name="Spatafora J."/>
            <person name="Crous P."/>
            <person name="Grigoriev I."/>
        </authorList>
    </citation>
    <scope>NUCLEOTIDE SEQUENCE</scope>
    <source>
        <strain evidence="2">CBS 109.77</strain>
    </source>
</reference>
<gene>
    <name evidence="2" type="ORF">K505DRAFT_146011</name>
</gene>
<evidence type="ECO:0008006" key="4">
    <source>
        <dbReference type="Google" id="ProtNLM"/>
    </source>
</evidence>
<evidence type="ECO:0000313" key="2">
    <source>
        <dbReference type="EMBL" id="KAF2797283.1"/>
    </source>
</evidence>
<keyword evidence="1" id="KW-0732">Signal</keyword>
<protein>
    <recommendedName>
        <fullName evidence="4">Secreted protein</fullName>
    </recommendedName>
</protein>
<accession>A0A6A6XMD2</accession>
<feature type="signal peptide" evidence="1">
    <location>
        <begin position="1"/>
        <end position="27"/>
    </location>
</feature>
<dbReference type="EMBL" id="MU001810">
    <property type="protein sequence ID" value="KAF2797283.1"/>
    <property type="molecule type" value="Genomic_DNA"/>
</dbReference>
<evidence type="ECO:0000313" key="3">
    <source>
        <dbReference type="Proteomes" id="UP000799757"/>
    </source>
</evidence>